<dbReference type="AlphaFoldDB" id="A0A135TA65"/>
<proteinExistence type="predicted"/>
<sequence length="167" mass="17998">KVSIILGFASIAAALPAAIAPAETRNLVPLEDATIAPVLMTREDFERVVSWPTTSVIGGGTGFQYKAEPLGNDQFKIIFYHNAPFSTLTFKYTVDAGDGIIASETLSAGTSSKSVQVSRIGESSASLFSRFKPRTALCISGGWDQPQSNTIRQDTEAIVGWTYEYVR</sequence>
<organism evidence="2 3">
    <name type="scientific">Colletotrichum salicis</name>
    <dbReference type="NCBI Taxonomy" id="1209931"/>
    <lineage>
        <taxon>Eukaryota</taxon>
        <taxon>Fungi</taxon>
        <taxon>Dikarya</taxon>
        <taxon>Ascomycota</taxon>
        <taxon>Pezizomycotina</taxon>
        <taxon>Sordariomycetes</taxon>
        <taxon>Hypocreomycetidae</taxon>
        <taxon>Glomerellales</taxon>
        <taxon>Glomerellaceae</taxon>
        <taxon>Colletotrichum</taxon>
        <taxon>Colletotrichum acutatum species complex</taxon>
    </lineage>
</organism>
<feature type="signal peptide" evidence="1">
    <location>
        <begin position="1"/>
        <end position="24"/>
    </location>
</feature>
<protein>
    <submittedName>
        <fullName evidence="2">Uncharacterized protein</fullName>
    </submittedName>
</protein>
<dbReference type="Proteomes" id="UP000070121">
    <property type="component" value="Unassembled WGS sequence"/>
</dbReference>
<comment type="caution">
    <text evidence="2">The sequence shown here is derived from an EMBL/GenBank/DDBJ whole genome shotgun (WGS) entry which is preliminary data.</text>
</comment>
<evidence type="ECO:0000313" key="2">
    <source>
        <dbReference type="EMBL" id="KXH44974.1"/>
    </source>
</evidence>
<evidence type="ECO:0000313" key="3">
    <source>
        <dbReference type="Proteomes" id="UP000070121"/>
    </source>
</evidence>
<dbReference type="OrthoDB" id="5070372at2759"/>
<name>A0A135TA65_9PEZI</name>
<reference evidence="2 3" key="1">
    <citation type="submission" date="2014-02" db="EMBL/GenBank/DDBJ databases">
        <title>The genome sequence of Colletotrichum salicis CBS 607.94.</title>
        <authorList>
            <person name="Baroncelli R."/>
            <person name="Thon M.R."/>
        </authorList>
    </citation>
    <scope>NUCLEOTIDE SEQUENCE [LARGE SCALE GENOMIC DNA]</scope>
    <source>
        <strain evidence="2 3">CBS 607.94</strain>
    </source>
</reference>
<feature type="chain" id="PRO_5007803474" evidence="1">
    <location>
        <begin position="25"/>
        <end position="167"/>
    </location>
</feature>
<evidence type="ECO:0000256" key="1">
    <source>
        <dbReference type="SAM" id="SignalP"/>
    </source>
</evidence>
<keyword evidence="1" id="KW-0732">Signal</keyword>
<accession>A0A135TA65</accession>
<keyword evidence="3" id="KW-1185">Reference proteome</keyword>
<gene>
    <name evidence="2" type="ORF">CSAL01_06923</name>
</gene>
<dbReference type="EMBL" id="JFFI01002053">
    <property type="protein sequence ID" value="KXH44974.1"/>
    <property type="molecule type" value="Genomic_DNA"/>
</dbReference>
<feature type="non-terminal residue" evidence="2">
    <location>
        <position position="1"/>
    </location>
</feature>